<accession>A0A016S4S6</accession>
<reference evidence="2" key="1">
    <citation type="journal article" date="2015" name="Nat. Genet.">
        <title>The genome and transcriptome of the zoonotic hookworm Ancylostoma ceylanicum identify infection-specific gene families.</title>
        <authorList>
            <person name="Schwarz E.M."/>
            <person name="Hu Y."/>
            <person name="Antoshechkin I."/>
            <person name="Miller M.M."/>
            <person name="Sternberg P.W."/>
            <person name="Aroian R.V."/>
        </authorList>
    </citation>
    <scope>NUCLEOTIDE SEQUENCE</scope>
    <source>
        <strain evidence="2">HY135</strain>
    </source>
</reference>
<dbReference type="EMBL" id="JARK01001630">
    <property type="protein sequence ID" value="EYB85660.1"/>
    <property type="molecule type" value="Genomic_DNA"/>
</dbReference>
<gene>
    <name evidence="1" type="primary">Acey_s0294.g1644</name>
    <name evidence="1" type="ORF">Y032_0294g1644</name>
</gene>
<proteinExistence type="predicted"/>
<evidence type="ECO:0000313" key="2">
    <source>
        <dbReference type="Proteomes" id="UP000024635"/>
    </source>
</evidence>
<dbReference type="AlphaFoldDB" id="A0A016S4S6"/>
<sequence length="74" mass="8118">MLAFKEGVWMIKDRASRSADAAQTHAFIVSQLPHVLLIKDALKCLVIPMSLVLGIMVVCWEGGELPLIRSGRVS</sequence>
<evidence type="ECO:0000313" key="1">
    <source>
        <dbReference type="EMBL" id="EYB85660.1"/>
    </source>
</evidence>
<organism evidence="1 2">
    <name type="scientific">Ancylostoma ceylanicum</name>
    <dbReference type="NCBI Taxonomy" id="53326"/>
    <lineage>
        <taxon>Eukaryota</taxon>
        <taxon>Metazoa</taxon>
        <taxon>Ecdysozoa</taxon>
        <taxon>Nematoda</taxon>
        <taxon>Chromadorea</taxon>
        <taxon>Rhabditida</taxon>
        <taxon>Rhabditina</taxon>
        <taxon>Rhabditomorpha</taxon>
        <taxon>Strongyloidea</taxon>
        <taxon>Ancylostomatidae</taxon>
        <taxon>Ancylostomatinae</taxon>
        <taxon>Ancylostoma</taxon>
    </lineage>
</organism>
<keyword evidence="2" id="KW-1185">Reference proteome</keyword>
<dbReference type="Proteomes" id="UP000024635">
    <property type="component" value="Unassembled WGS sequence"/>
</dbReference>
<comment type="caution">
    <text evidence="1">The sequence shown here is derived from an EMBL/GenBank/DDBJ whole genome shotgun (WGS) entry which is preliminary data.</text>
</comment>
<name>A0A016S4S6_9BILA</name>
<protein>
    <submittedName>
        <fullName evidence="1">Uncharacterized protein</fullName>
    </submittedName>
</protein>